<feature type="transmembrane region" description="Helical" evidence="18">
    <location>
        <begin position="426"/>
        <end position="448"/>
    </location>
</feature>
<gene>
    <name evidence="22" type="primary">LOC115216667</name>
</gene>
<dbReference type="InterPro" id="IPR036719">
    <property type="entry name" value="Neuro-gated_channel_TM_sf"/>
</dbReference>
<dbReference type="Gene3D" id="2.70.170.10">
    <property type="entry name" value="Neurotransmitter-gated ion-channel ligand-binding domain"/>
    <property type="match status" value="1"/>
</dbReference>
<keyword evidence="12" id="KW-0325">Glycoprotein</keyword>
<dbReference type="GO" id="GO:0004890">
    <property type="term" value="F:GABA-A receptor activity"/>
    <property type="evidence" value="ECO:0007669"/>
    <property type="project" value="InterPro"/>
</dbReference>
<dbReference type="InterPro" id="IPR018000">
    <property type="entry name" value="Neurotransmitter_ion_chnl_CS"/>
</dbReference>
<evidence type="ECO:0000256" key="4">
    <source>
        <dbReference type="ARBA" id="ARBA00022729"/>
    </source>
</evidence>
<dbReference type="PANTHER" id="PTHR18945">
    <property type="entry name" value="NEUROTRANSMITTER GATED ION CHANNEL"/>
    <property type="match status" value="1"/>
</dbReference>
<feature type="signal peptide" evidence="18">
    <location>
        <begin position="1"/>
        <end position="26"/>
    </location>
</feature>
<evidence type="ECO:0000256" key="3">
    <source>
        <dbReference type="ARBA" id="ARBA00022692"/>
    </source>
</evidence>
<comment type="similarity">
    <text evidence="18">Belongs to the ligand-gated ion channel (TC 1.A.9) family.</text>
</comment>
<name>A0A7E6F4E2_9MOLL</name>
<evidence type="ECO:0000256" key="13">
    <source>
        <dbReference type="ARBA" id="ARBA00023214"/>
    </source>
</evidence>
<evidence type="ECO:0000256" key="5">
    <source>
        <dbReference type="ARBA" id="ARBA00022989"/>
    </source>
</evidence>
<dbReference type="PROSITE" id="PS00236">
    <property type="entry name" value="NEUROTR_ION_CHANNEL"/>
    <property type="match status" value="1"/>
</dbReference>
<dbReference type="PRINTS" id="PR00252">
    <property type="entry name" value="NRIONCHANNEL"/>
</dbReference>
<organism evidence="21 22">
    <name type="scientific">Octopus sinensis</name>
    <name type="common">East Asian common octopus</name>
    <dbReference type="NCBI Taxonomy" id="2607531"/>
    <lineage>
        <taxon>Eukaryota</taxon>
        <taxon>Metazoa</taxon>
        <taxon>Spiralia</taxon>
        <taxon>Lophotrochozoa</taxon>
        <taxon>Mollusca</taxon>
        <taxon>Cephalopoda</taxon>
        <taxon>Coleoidea</taxon>
        <taxon>Octopodiformes</taxon>
        <taxon>Octopoda</taxon>
        <taxon>Incirrata</taxon>
        <taxon>Octopodidae</taxon>
        <taxon>Octopus</taxon>
    </lineage>
</organism>
<dbReference type="CDD" id="cd19049">
    <property type="entry name" value="LGIC_TM_anion"/>
    <property type="match status" value="1"/>
</dbReference>
<dbReference type="RefSeq" id="XP_036362170.1">
    <property type="nucleotide sequence ID" value="XM_036506277.1"/>
</dbReference>
<evidence type="ECO:0000256" key="2">
    <source>
        <dbReference type="ARBA" id="ARBA00022475"/>
    </source>
</evidence>
<evidence type="ECO:0000256" key="17">
    <source>
        <dbReference type="ARBA" id="ARBA00034104"/>
    </source>
</evidence>
<evidence type="ECO:0000256" key="14">
    <source>
        <dbReference type="ARBA" id="ARBA00023257"/>
    </source>
</evidence>
<feature type="chain" id="PRO_5029035865" evidence="18">
    <location>
        <begin position="27"/>
        <end position="450"/>
    </location>
</feature>
<keyword evidence="21" id="KW-1185">Reference proteome</keyword>
<evidence type="ECO:0000256" key="7">
    <source>
        <dbReference type="ARBA" id="ARBA00023065"/>
    </source>
</evidence>
<evidence type="ECO:0000256" key="12">
    <source>
        <dbReference type="ARBA" id="ARBA00023180"/>
    </source>
</evidence>
<dbReference type="InterPro" id="IPR006201">
    <property type="entry name" value="Neur_channel"/>
</dbReference>
<protein>
    <submittedName>
        <fullName evidence="22">Gamma-aminobutyric acid receptor alpha-like isoform X1</fullName>
    </submittedName>
</protein>
<sequence length="450" mass="51276">MPARLIFPMAPLTVCLLLLSASGVSGVTKKQVTQLLDNLLINYNKGFRPGHGGKPLYIRAHILIRSMGPVTEIDMSYSMQLYYRQVWYDKRLAFNLENITELQLNNKFLHNIWKPDTYFLNGKKSYQHDITVPNIFLRMRKDGRLYVSRRLTIRARCPMILRKYPMDEAICHLSLGSFGYSTDDIIYIWAHGSNSVEVTDVTMTQFEMRGLKVGNHTLYKNQAYYSILGVSFYFTRNLGFFILQTYLPCYLIVALSWISFWINRDAAPARVLLGVTTILSLAAIGMTVREGLPRVPYATALDIFLNMCLVYNLSALIEYAGVNYFTKTGPGSPPENEEDELPKTAFATSSSKVLLPLSESNTHTIENVDAQHIVESCTTKIQRKKYSGSCANAFWNCLTGNTSYRYGKNSTMDKERGLSVSRIDKVARYVFPISFGIFNSIYWCVYLLSR</sequence>
<keyword evidence="4 18" id="KW-0732">Signal</keyword>
<dbReference type="GO" id="GO:0005254">
    <property type="term" value="F:chloride channel activity"/>
    <property type="evidence" value="ECO:0007669"/>
    <property type="project" value="UniProtKB-KW"/>
</dbReference>
<keyword evidence="14" id="KW-0628">Postsynaptic cell membrane</keyword>
<proteinExistence type="inferred from homology"/>
<dbReference type="PRINTS" id="PR00253">
    <property type="entry name" value="GABAARECEPTR"/>
</dbReference>
<evidence type="ECO:0000256" key="11">
    <source>
        <dbReference type="ARBA" id="ARBA00023173"/>
    </source>
</evidence>
<evidence type="ECO:0000256" key="9">
    <source>
        <dbReference type="ARBA" id="ARBA00023157"/>
    </source>
</evidence>
<dbReference type="PRINTS" id="PR01079">
    <property type="entry name" value="GABAARALPHA"/>
</dbReference>
<evidence type="ECO:0000256" key="18">
    <source>
        <dbReference type="RuleBase" id="RU000687"/>
    </source>
</evidence>
<keyword evidence="11" id="KW-0869">Chloride channel</keyword>
<dbReference type="FunFam" id="2.70.170.10:FF:000003">
    <property type="entry name" value="Putative gamma-aminobutyric acid receptor subunit gamma-2"/>
    <property type="match status" value="1"/>
</dbReference>
<evidence type="ECO:0000313" key="21">
    <source>
        <dbReference type="Proteomes" id="UP000515154"/>
    </source>
</evidence>
<reference evidence="22" key="1">
    <citation type="submission" date="2025-08" db="UniProtKB">
        <authorList>
            <consortium name="RefSeq"/>
        </authorList>
    </citation>
    <scope>IDENTIFICATION</scope>
</reference>
<keyword evidence="8 18" id="KW-0472">Membrane</keyword>
<evidence type="ECO:0000256" key="6">
    <source>
        <dbReference type="ARBA" id="ARBA00023018"/>
    </source>
</evidence>
<dbReference type="InterPro" id="IPR006028">
    <property type="entry name" value="GABAA/Glycine_rcpt"/>
</dbReference>
<evidence type="ECO:0000256" key="8">
    <source>
        <dbReference type="ARBA" id="ARBA00023136"/>
    </source>
</evidence>
<keyword evidence="2" id="KW-1003">Cell membrane</keyword>
<dbReference type="GO" id="GO:0034707">
    <property type="term" value="C:chloride channel complex"/>
    <property type="evidence" value="ECO:0007669"/>
    <property type="project" value="UniProtKB-KW"/>
</dbReference>
<feature type="transmembrane region" description="Helical" evidence="18">
    <location>
        <begin position="295"/>
        <end position="317"/>
    </location>
</feature>
<keyword evidence="10" id="KW-0675">Receptor</keyword>
<keyword evidence="5 18" id="KW-1133">Transmembrane helix</keyword>
<keyword evidence="16 18" id="KW-0407">Ion channel</keyword>
<evidence type="ECO:0000259" key="19">
    <source>
        <dbReference type="Pfam" id="PF02931"/>
    </source>
</evidence>
<evidence type="ECO:0000256" key="1">
    <source>
        <dbReference type="ARBA" id="ARBA00022448"/>
    </source>
</evidence>
<keyword evidence="9" id="KW-1015">Disulfide bond</keyword>
<dbReference type="InterPro" id="IPR006029">
    <property type="entry name" value="Neurotrans-gated_channel_TM"/>
</dbReference>
<dbReference type="Gene3D" id="1.20.58.390">
    <property type="entry name" value="Neurotransmitter-gated ion-channel transmembrane domain"/>
    <property type="match status" value="1"/>
</dbReference>
<dbReference type="InterPro" id="IPR006202">
    <property type="entry name" value="Neur_chan_lig-bd"/>
</dbReference>
<accession>A0A7E6F4E2</accession>
<dbReference type="GO" id="GO:0005230">
    <property type="term" value="F:extracellular ligand-gated monoatomic ion channel activity"/>
    <property type="evidence" value="ECO:0007669"/>
    <property type="project" value="InterPro"/>
</dbReference>
<dbReference type="InterPro" id="IPR001390">
    <property type="entry name" value="GABAAa_rcpt"/>
</dbReference>
<evidence type="ECO:0000256" key="10">
    <source>
        <dbReference type="ARBA" id="ARBA00023170"/>
    </source>
</evidence>
<feature type="domain" description="Neurotransmitter-gated ion-channel transmembrane" evidence="20">
    <location>
        <begin position="245"/>
        <end position="443"/>
    </location>
</feature>
<keyword evidence="6" id="KW-0770">Synapse</keyword>
<evidence type="ECO:0000313" key="22">
    <source>
        <dbReference type="RefSeq" id="XP_036362170.1"/>
    </source>
</evidence>
<dbReference type="AlphaFoldDB" id="A0A7E6F4E2"/>
<dbReference type="Pfam" id="PF02931">
    <property type="entry name" value="Neur_chan_LBD"/>
    <property type="match status" value="1"/>
</dbReference>
<dbReference type="NCBIfam" id="TIGR00860">
    <property type="entry name" value="LIC"/>
    <property type="match status" value="1"/>
</dbReference>
<keyword evidence="13" id="KW-0868">Chloride</keyword>
<comment type="subcellular location">
    <subcellularLocation>
        <location evidence="17">Postsynaptic cell membrane</location>
        <topology evidence="17">Multi-pass membrane protein</topology>
    </subcellularLocation>
</comment>
<dbReference type="Proteomes" id="UP000515154">
    <property type="component" value="Linkage group LG10"/>
</dbReference>
<feature type="transmembrane region" description="Helical" evidence="18">
    <location>
        <begin position="238"/>
        <end position="262"/>
    </location>
</feature>
<dbReference type="GO" id="GO:0045211">
    <property type="term" value="C:postsynaptic membrane"/>
    <property type="evidence" value="ECO:0007669"/>
    <property type="project" value="UniProtKB-SubCell"/>
</dbReference>
<dbReference type="InterPro" id="IPR036734">
    <property type="entry name" value="Neur_chan_lig-bd_sf"/>
</dbReference>
<dbReference type="SUPFAM" id="SSF63712">
    <property type="entry name" value="Nicotinic receptor ligand binding domain-like"/>
    <property type="match status" value="1"/>
</dbReference>
<keyword evidence="3 18" id="KW-0812">Transmembrane</keyword>
<dbReference type="Pfam" id="PF02932">
    <property type="entry name" value="Neur_chan_memb"/>
    <property type="match status" value="1"/>
</dbReference>
<keyword evidence="15" id="KW-1071">Ligand-gated ion channel</keyword>
<dbReference type="InterPro" id="IPR038050">
    <property type="entry name" value="Neuro_actylchol_rec"/>
</dbReference>
<feature type="transmembrane region" description="Helical" evidence="18">
    <location>
        <begin position="269"/>
        <end position="289"/>
    </location>
</feature>
<evidence type="ECO:0000256" key="15">
    <source>
        <dbReference type="ARBA" id="ARBA00023286"/>
    </source>
</evidence>
<feature type="domain" description="Neurotransmitter-gated ion-channel ligand-binding" evidence="19">
    <location>
        <begin position="33"/>
        <end position="222"/>
    </location>
</feature>
<evidence type="ECO:0000259" key="20">
    <source>
        <dbReference type="Pfam" id="PF02932"/>
    </source>
</evidence>
<evidence type="ECO:0000256" key="16">
    <source>
        <dbReference type="ARBA" id="ARBA00023303"/>
    </source>
</evidence>
<keyword evidence="1 18" id="KW-0813">Transport</keyword>
<dbReference type="SUPFAM" id="SSF90112">
    <property type="entry name" value="Neurotransmitter-gated ion-channel transmembrane pore"/>
    <property type="match status" value="1"/>
</dbReference>
<keyword evidence="7 18" id="KW-0406">Ion transport</keyword>